<dbReference type="RefSeq" id="WP_267542575.1">
    <property type="nucleotide sequence ID" value="NZ_JAPNKA010000001.1"/>
</dbReference>
<evidence type="ECO:0000313" key="3">
    <source>
        <dbReference type="Proteomes" id="UP001207654"/>
    </source>
</evidence>
<dbReference type="Proteomes" id="UP001207654">
    <property type="component" value="Unassembled WGS sequence"/>
</dbReference>
<keyword evidence="2" id="KW-0808">Transferase</keyword>
<dbReference type="SUPFAM" id="SSF69593">
    <property type="entry name" value="Glycerol-3-phosphate (1)-acyltransferase"/>
    <property type="match status" value="1"/>
</dbReference>
<keyword evidence="3" id="KW-1185">Reference proteome</keyword>
<dbReference type="Pfam" id="PF01553">
    <property type="entry name" value="Acyltransferase"/>
    <property type="match status" value="1"/>
</dbReference>
<feature type="domain" description="Phospholipid/glycerol acyltransferase" evidence="1">
    <location>
        <begin position="18"/>
        <end position="132"/>
    </location>
</feature>
<dbReference type="EMBL" id="JAPNKA010000001">
    <property type="protein sequence ID" value="MCY1082524.1"/>
    <property type="molecule type" value="Genomic_DNA"/>
</dbReference>
<comment type="caution">
    <text evidence="2">The sequence shown here is derived from an EMBL/GenBank/DDBJ whole genome shotgun (WGS) entry which is preliminary data.</text>
</comment>
<accession>A0ABT4ANU0</accession>
<dbReference type="InterPro" id="IPR002123">
    <property type="entry name" value="Plipid/glycerol_acylTrfase"/>
</dbReference>
<dbReference type="CDD" id="cd07989">
    <property type="entry name" value="LPLAT_AGPAT-like"/>
    <property type="match status" value="1"/>
</dbReference>
<evidence type="ECO:0000259" key="1">
    <source>
        <dbReference type="SMART" id="SM00563"/>
    </source>
</evidence>
<organism evidence="2 3">
    <name type="scientific">Archangium lansingense</name>
    <dbReference type="NCBI Taxonomy" id="2995310"/>
    <lineage>
        <taxon>Bacteria</taxon>
        <taxon>Pseudomonadati</taxon>
        <taxon>Myxococcota</taxon>
        <taxon>Myxococcia</taxon>
        <taxon>Myxococcales</taxon>
        <taxon>Cystobacterineae</taxon>
        <taxon>Archangiaceae</taxon>
        <taxon>Archangium</taxon>
    </lineage>
</organism>
<gene>
    <name evidence="2" type="ORF">OV287_49565</name>
</gene>
<protein>
    <submittedName>
        <fullName evidence="2">Lysophospholipid acyltransferase family protein</fullName>
    </submittedName>
</protein>
<evidence type="ECO:0000313" key="2">
    <source>
        <dbReference type="EMBL" id="MCY1082524.1"/>
    </source>
</evidence>
<proteinExistence type="predicted"/>
<sequence>MHRIEAQGLERIPQQGRVILAVNHTGLGVRSGLLLSTLLERDITFLASTVMRRLPFSRQLARTFSVIFVSPADMLSTRLLDEAEAVLGRGALLGLMVDGREMNQRKGMTKRGAAWLAIRLGASLLPVSVRFGLTGNARVQVGELLPPPPSVSRQDLDASTAALHDFHRTMSR</sequence>
<dbReference type="GO" id="GO:0016746">
    <property type="term" value="F:acyltransferase activity"/>
    <property type="evidence" value="ECO:0007669"/>
    <property type="project" value="UniProtKB-KW"/>
</dbReference>
<dbReference type="SMART" id="SM00563">
    <property type="entry name" value="PlsC"/>
    <property type="match status" value="1"/>
</dbReference>
<keyword evidence="2" id="KW-0012">Acyltransferase</keyword>
<name>A0ABT4ANU0_9BACT</name>
<reference evidence="2 3" key="1">
    <citation type="submission" date="2022-11" db="EMBL/GenBank/DDBJ databases">
        <title>Minimal conservation of predation-associated metabolite biosynthetic gene clusters underscores biosynthetic potential of Myxococcota including descriptions for ten novel species: Archangium lansinium sp. nov., Myxococcus landrumus sp. nov., Nannocystis bai.</title>
        <authorList>
            <person name="Ahearne A."/>
            <person name="Stevens C."/>
            <person name="Phillips K."/>
        </authorList>
    </citation>
    <scope>NUCLEOTIDE SEQUENCE [LARGE SCALE GENOMIC DNA]</scope>
    <source>
        <strain evidence="2 3">MIWBW</strain>
    </source>
</reference>